<proteinExistence type="predicted"/>
<dbReference type="EMBL" id="QAOQ01000005">
    <property type="protein sequence ID" value="PTQ95708.1"/>
    <property type="molecule type" value="Genomic_DNA"/>
</dbReference>
<sequence length="48" mass="5497">MQFNNLKRACLLFFILITITIAVKAFAQQQNKVRSQNPTKISNASTRE</sequence>
<accession>A0A2T5J8B7</accession>
<dbReference type="Proteomes" id="UP000244168">
    <property type="component" value="Unassembled WGS sequence"/>
</dbReference>
<gene>
    <name evidence="2" type="ORF">C8P68_105216</name>
</gene>
<evidence type="ECO:0000256" key="1">
    <source>
        <dbReference type="SAM" id="MobiDB-lite"/>
    </source>
</evidence>
<evidence type="ECO:0000313" key="2">
    <source>
        <dbReference type="EMBL" id="PTQ95708.1"/>
    </source>
</evidence>
<reference evidence="2 3" key="1">
    <citation type="submission" date="2018-04" db="EMBL/GenBank/DDBJ databases">
        <title>Genomic Encyclopedia of Archaeal and Bacterial Type Strains, Phase II (KMG-II): from individual species to whole genera.</title>
        <authorList>
            <person name="Goeker M."/>
        </authorList>
    </citation>
    <scope>NUCLEOTIDE SEQUENCE [LARGE SCALE GENOMIC DNA]</scope>
    <source>
        <strain evidence="2 3">DSM 26809</strain>
    </source>
</reference>
<keyword evidence="3" id="KW-1185">Reference proteome</keyword>
<name>A0A2T5J8B7_9SPHI</name>
<comment type="caution">
    <text evidence="2">The sequence shown here is derived from an EMBL/GenBank/DDBJ whole genome shotgun (WGS) entry which is preliminary data.</text>
</comment>
<protein>
    <submittedName>
        <fullName evidence="2">Uncharacterized protein</fullName>
    </submittedName>
</protein>
<organism evidence="2 3">
    <name type="scientific">Mucilaginibacter yixingensis</name>
    <dbReference type="NCBI Taxonomy" id="1295612"/>
    <lineage>
        <taxon>Bacteria</taxon>
        <taxon>Pseudomonadati</taxon>
        <taxon>Bacteroidota</taxon>
        <taxon>Sphingobacteriia</taxon>
        <taxon>Sphingobacteriales</taxon>
        <taxon>Sphingobacteriaceae</taxon>
        <taxon>Mucilaginibacter</taxon>
    </lineage>
</organism>
<feature type="region of interest" description="Disordered" evidence="1">
    <location>
        <begin position="29"/>
        <end position="48"/>
    </location>
</feature>
<evidence type="ECO:0000313" key="3">
    <source>
        <dbReference type="Proteomes" id="UP000244168"/>
    </source>
</evidence>
<dbReference type="AlphaFoldDB" id="A0A2T5J8B7"/>